<organism evidence="3 4">
    <name type="scientific">Stylonychia lemnae</name>
    <name type="common">Ciliate</name>
    <dbReference type="NCBI Taxonomy" id="5949"/>
    <lineage>
        <taxon>Eukaryota</taxon>
        <taxon>Sar</taxon>
        <taxon>Alveolata</taxon>
        <taxon>Ciliophora</taxon>
        <taxon>Intramacronucleata</taxon>
        <taxon>Spirotrichea</taxon>
        <taxon>Stichotrichia</taxon>
        <taxon>Sporadotrichida</taxon>
        <taxon>Oxytrichidae</taxon>
        <taxon>Stylonychinae</taxon>
        <taxon>Stylonychia</taxon>
    </lineage>
</organism>
<dbReference type="InParanoid" id="A0A078AU17"/>
<gene>
    <name evidence="3" type="primary">Contig17937.g19066</name>
    <name evidence="3" type="ORF">STYLEM_14985</name>
</gene>
<dbReference type="GO" id="GO:0004674">
    <property type="term" value="F:protein serine/threonine kinase activity"/>
    <property type="evidence" value="ECO:0007669"/>
    <property type="project" value="TreeGrafter"/>
</dbReference>
<evidence type="ECO:0000313" key="4">
    <source>
        <dbReference type="Proteomes" id="UP000039865"/>
    </source>
</evidence>
<feature type="domain" description="Protein kinase" evidence="2">
    <location>
        <begin position="16"/>
        <end position="277"/>
    </location>
</feature>
<dbReference type="SMART" id="SM00698">
    <property type="entry name" value="MORN"/>
    <property type="match status" value="3"/>
</dbReference>
<keyword evidence="1" id="KW-0677">Repeat</keyword>
<dbReference type="Gene3D" id="2.20.110.10">
    <property type="entry name" value="Histone H3 K4-specific methyltransferase SET7/9 N-terminal domain"/>
    <property type="match status" value="1"/>
</dbReference>
<dbReference type="Gene3D" id="1.10.510.10">
    <property type="entry name" value="Transferase(Phosphotransferase) domain 1"/>
    <property type="match status" value="1"/>
</dbReference>
<dbReference type="InterPro" id="IPR003409">
    <property type="entry name" value="MORN"/>
</dbReference>
<accession>A0A078AU17</accession>
<sequence length="511" mass="59023">MEKYVALSVQPLWDKYQFEANIDSGGFGQVCKVKSTLDNQFYAMKTQNLKSLMTRVPNNYSTEMIRIFREINTFKLNHQNITKFYESYFTFDDQFVIVTELAESNLRTHRENNDLNNDQIADIMIQIMKGTIHLHSKNIMHRDLSPDNILVFENGTKFKICDFGFAQMNSQSTSFVGKPFFQAPEVNINEQFYYSSQVDVWSAGVILYYLCTNQYKYQDQIISEIKKQDQTKVINIEGDQNVFENVLNQMLKLDPSDRLDSHQILQTLCDIKQESLLKHLEMEEEKVNNEIESYAFALTIKSKLTQVNEILAKLGECNFGPIHPNPNRIFMPLIQDNKGDQYQGEYDNITKKKDGRGRQVTFQGDILEGLWKNNLLDGQGRVILKNGDCQMGEYKGNLPTGYGKFYWISGEFYEGQFDDSLRHGYGYFKNKDGHEFYGQFVKDLQEGAAVSTLVNGDINLGQWIKGKKQGIQILIPKDGGKIKINKFKDNVLIETLLEVDNDQKDLQCDDL</sequence>
<dbReference type="PROSITE" id="PS00109">
    <property type="entry name" value="PROTEIN_KINASE_TYR"/>
    <property type="match status" value="1"/>
</dbReference>
<dbReference type="Proteomes" id="UP000039865">
    <property type="component" value="Unassembled WGS sequence"/>
</dbReference>
<evidence type="ECO:0000259" key="2">
    <source>
        <dbReference type="PROSITE" id="PS50011"/>
    </source>
</evidence>
<dbReference type="OrthoDB" id="184064at2759"/>
<dbReference type="Pfam" id="PF02493">
    <property type="entry name" value="MORN"/>
    <property type="match status" value="4"/>
</dbReference>
<dbReference type="GO" id="GO:0005524">
    <property type="term" value="F:ATP binding"/>
    <property type="evidence" value="ECO:0007669"/>
    <property type="project" value="InterPro"/>
</dbReference>
<evidence type="ECO:0000256" key="1">
    <source>
        <dbReference type="ARBA" id="ARBA00022737"/>
    </source>
</evidence>
<dbReference type="InterPro" id="IPR011009">
    <property type="entry name" value="Kinase-like_dom_sf"/>
</dbReference>
<dbReference type="InterPro" id="IPR008266">
    <property type="entry name" value="Tyr_kinase_AS"/>
</dbReference>
<keyword evidence="3" id="KW-0670">Pyruvate</keyword>
<protein>
    <submittedName>
        <fullName evidence="3">Phosphoenolpyruvate carboxylase kinase</fullName>
    </submittedName>
</protein>
<dbReference type="SUPFAM" id="SSF82185">
    <property type="entry name" value="Histone H3 K4-specific methyltransferase SET7/9 N-terminal domain"/>
    <property type="match status" value="1"/>
</dbReference>
<reference evidence="3 4" key="1">
    <citation type="submission" date="2014-06" db="EMBL/GenBank/DDBJ databases">
        <authorList>
            <person name="Swart Estienne"/>
        </authorList>
    </citation>
    <scope>NUCLEOTIDE SEQUENCE [LARGE SCALE GENOMIC DNA]</scope>
    <source>
        <strain evidence="3 4">130c</strain>
    </source>
</reference>
<dbReference type="Pfam" id="PF00069">
    <property type="entry name" value="Pkinase"/>
    <property type="match status" value="1"/>
</dbReference>
<dbReference type="InterPro" id="IPR000719">
    <property type="entry name" value="Prot_kinase_dom"/>
</dbReference>
<keyword evidence="4" id="KW-1185">Reference proteome</keyword>
<dbReference type="PANTHER" id="PTHR44167:SF24">
    <property type="entry name" value="SERINE_THREONINE-PROTEIN KINASE CHK2"/>
    <property type="match status" value="1"/>
</dbReference>
<dbReference type="GO" id="GO:0005634">
    <property type="term" value="C:nucleus"/>
    <property type="evidence" value="ECO:0007669"/>
    <property type="project" value="TreeGrafter"/>
</dbReference>
<dbReference type="SUPFAM" id="SSF56112">
    <property type="entry name" value="Protein kinase-like (PK-like)"/>
    <property type="match status" value="1"/>
</dbReference>
<dbReference type="PROSITE" id="PS50011">
    <property type="entry name" value="PROTEIN_KINASE_DOM"/>
    <property type="match status" value="1"/>
</dbReference>
<proteinExistence type="predicted"/>
<dbReference type="PANTHER" id="PTHR44167">
    <property type="entry name" value="OVARIAN-SPECIFIC SERINE/THREONINE-PROTEIN KINASE LOK-RELATED"/>
    <property type="match status" value="1"/>
</dbReference>
<name>A0A078AU17_STYLE</name>
<dbReference type="GO" id="GO:0044773">
    <property type="term" value="P:mitotic DNA damage checkpoint signaling"/>
    <property type="evidence" value="ECO:0007669"/>
    <property type="project" value="TreeGrafter"/>
</dbReference>
<evidence type="ECO:0000313" key="3">
    <source>
        <dbReference type="EMBL" id="CDW85895.1"/>
    </source>
</evidence>
<dbReference type="EMBL" id="CCKQ01014144">
    <property type="protein sequence ID" value="CDW85895.1"/>
    <property type="molecule type" value="Genomic_DNA"/>
</dbReference>
<keyword evidence="3" id="KW-0808">Transferase</keyword>
<keyword evidence="3" id="KW-0418">Kinase</keyword>
<dbReference type="GO" id="GO:0005737">
    <property type="term" value="C:cytoplasm"/>
    <property type="evidence" value="ECO:0007669"/>
    <property type="project" value="TreeGrafter"/>
</dbReference>
<dbReference type="AlphaFoldDB" id="A0A078AU17"/>